<name>A0AAD1UDU3_EUPCR</name>
<dbReference type="AlphaFoldDB" id="A0AAD1UDU3"/>
<organism evidence="1 2">
    <name type="scientific">Euplotes crassus</name>
    <dbReference type="NCBI Taxonomy" id="5936"/>
    <lineage>
        <taxon>Eukaryota</taxon>
        <taxon>Sar</taxon>
        <taxon>Alveolata</taxon>
        <taxon>Ciliophora</taxon>
        <taxon>Intramacronucleata</taxon>
        <taxon>Spirotrichea</taxon>
        <taxon>Hypotrichia</taxon>
        <taxon>Euplotida</taxon>
        <taxon>Euplotidae</taxon>
        <taxon>Moneuplotes</taxon>
    </lineage>
</organism>
<gene>
    <name evidence="1" type="ORF">ECRASSUSDP1_LOCUS8283</name>
</gene>
<accession>A0AAD1UDU3</accession>
<dbReference type="Proteomes" id="UP001295684">
    <property type="component" value="Unassembled WGS sequence"/>
</dbReference>
<protein>
    <submittedName>
        <fullName evidence="1">Uncharacterized protein</fullName>
    </submittedName>
</protein>
<sequence length="333" mass="38240">MGCRFIKILEKPDLDTLESNSIYSSSKNHKDSHQIMLLKQKIKDSLRSRENDSEKLLPNQGLNRSLELINFNSLSPAYVPKSADCMDLPNNFREKGHSLCYSQNLGRRQMIQKQQLPLVEKTLDKNQDLKTDKKLLNIIIKDPMKLEDDKIGQDSNEGSFATSRFCRLSSPSDIIKVTSYLKSPYLTARGRNGKGKLLKNTFKLLKSSSVERPKWQGKETSKLRSLVSTVGIELGMTDKEWKSGGKRSVRKGMRELTQIKDVKKDDRNNSKEEIKVDCMRISLNSHTKNTIKNSQKGRKTYFGFPGKKLSGFRHKSHKFSNDYIHVKIRKQTQ</sequence>
<dbReference type="EMBL" id="CAMPGE010008096">
    <property type="protein sequence ID" value="CAI2367007.1"/>
    <property type="molecule type" value="Genomic_DNA"/>
</dbReference>
<proteinExistence type="predicted"/>
<evidence type="ECO:0000313" key="1">
    <source>
        <dbReference type="EMBL" id="CAI2367007.1"/>
    </source>
</evidence>
<evidence type="ECO:0000313" key="2">
    <source>
        <dbReference type="Proteomes" id="UP001295684"/>
    </source>
</evidence>
<reference evidence="1" key="1">
    <citation type="submission" date="2023-07" db="EMBL/GenBank/DDBJ databases">
        <authorList>
            <consortium name="AG Swart"/>
            <person name="Singh M."/>
            <person name="Singh A."/>
            <person name="Seah K."/>
            <person name="Emmerich C."/>
        </authorList>
    </citation>
    <scope>NUCLEOTIDE SEQUENCE</scope>
    <source>
        <strain evidence="1">DP1</strain>
    </source>
</reference>
<keyword evidence="2" id="KW-1185">Reference proteome</keyword>
<comment type="caution">
    <text evidence="1">The sequence shown here is derived from an EMBL/GenBank/DDBJ whole genome shotgun (WGS) entry which is preliminary data.</text>
</comment>